<dbReference type="AlphaFoldDB" id="A0A8C4S4V1"/>
<protein>
    <submittedName>
        <fullName evidence="5">Arginine vasopressin</fullName>
    </submittedName>
</protein>
<name>A0A8C4S4V1_ERPCA</name>
<sequence length="103" mass="11220">AILMSSSFFQCLSCGPGGRGHCFGPSICCGEELGCYIGTSETLICQEENYLPIPCESVGKTCWFEEEEGHCAAPGICCSEGLFIYLPTLVSHYGWKCKYLSQL</sequence>
<dbReference type="PRINTS" id="PR00831">
    <property type="entry name" value="NEUROPHYSIN"/>
</dbReference>
<reference evidence="5" key="3">
    <citation type="submission" date="2025-09" db="UniProtKB">
        <authorList>
            <consortium name="Ensembl"/>
        </authorList>
    </citation>
    <scope>IDENTIFICATION</scope>
</reference>
<dbReference type="GeneTree" id="ENSGT00390000004511"/>
<keyword evidence="3" id="KW-0027">Amidation</keyword>
<dbReference type="FunFam" id="2.60.9.10:FF:000001">
    <property type="entry name" value="oxytocin-neurophysin 1"/>
    <property type="match status" value="1"/>
</dbReference>
<gene>
    <name evidence="5" type="primary">AVP</name>
</gene>
<dbReference type="InterPro" id="IPR000981">
    <property type="entry name" value="Neurhyp_horm"/>
</dbReference>
<dbReference type="PANTHER" id="PTHR11681">
    <property type="entry name" value="NEUROPHYSIN"/>
    <property type="match status" value="1"/>
</dbReference>
<dbReference type="Gene3D" id="2.60.9.10">
    <property type="entry name" value="Neurohypophysial hormone domain"/>
    <property type="match status" value="1"/>
</dbReference>
<dbReference type="InterPro" id="IPR036387">
    <property type="entry name" value="Neurhyp_horm_dom_sf"/>
</dbReference>
<accession>A0A8C4S4V1</accession>
<organism evidence="5 6">
    <name type="scientific">Erpetoichthys calabaricus</name>
    <name type="common">Rope fish</name>
    <name type="synonym">Calamoichthys calabaricus</name>
    <dbReference type="NCBI Taxonomy" id="27687"/>
    <lineage>
        <taxon>Eukaryota</taxon>
        <taxon>Metazoa</taxon>
        <taxon>Chordata</taxon>
        <taxon>Craniata</taxon>
        <taxon>Vertebrata</taxon>
        <taxon>Euteleostomi</taxon>
        <taxon>Actinopterygii</taxon>
        <taxon>Polypteriformes</taxon>
        <taxon>Polypteridae</taxon>
        <taxon>Erpetoichthys</taxon>
    </lineage>
</organism>
<evidence type="ECO:0000256" key="1">
    <source>
        <dbReference type="ARBA" id="ARBA00007369"/>
    </source>
</evidence>
<evidence type="ECO:0000256" key="3">
    <source>
        <dbReference type="ARBA" id="ARBA00022815"/>
    </source>
</evidence>
<dbReference type="SUPFAM" id="SSF49606">
    <property type="entry name" value="Neurophysin II"/>
    <property type="match status" value="1"/>
</dbReference>
<evidence type="ECO:0000256" key="2">
    <source>
        <dbReference type="ARBA" id="ARBA00022685"/>
    </source>
</evidence>
<dbReference type="SMART" id="SM00003">
    <property type="entry name" value="NH"/>
    <property type="match status" value="1"/>
</dbReference>
<comment type="similarity">
    <text evidence="1">Belongs to the vasopressin/oxytocin family.</text>
</comment>
<evidence type="ECO:0000313" key="6">
    <source>
        <dbReference type="Proteomes" id="UP000694620"/>
    </source>
</evidence>
<dbReference type="Proteomes" id="UP000694620">
    <property type="component" value="Chromosome 7"/>
</dbReference>
<dbReference type="GO" id="GO:0005615">
    <property type="term" value="C:extracellular space"/>
    <property type="evidence" value="ECO:0007669"/>
    <property type="project" value="TreeGrafter"/>
</dbReference>
<dbReference type="GO" id="GO:0005185">
    <property type="term" value="F:neurohypophyseal hormone activity"/>
    <property type="evidence" value="ECO:0007669"/>
    <property type="project" value="InterPro"/>
</dbReference>
<keyword evidence="4" id="KW-1015">Disulfide bond</keyword>
<dbReference type="Pfam" id="PF00184">
    <property type="entry name" value="Hormone_5"/>
    <property type="match status" value="1"/>
</dbReference>
<proteinExistence type="inferred from homology"/>
<keyword evidence="6" id="KW-1185">Reference proteome</keyword>
<evidence type="ECO:0000256" key="4">
    <source>
        <dbReference type="ARBA" id="ARBA00023157"/>
    </source>
</evidence>
<reference evidence="5" key="1">
    <citation type="submission" date="2021-06" db="EMBL/GenBank/DDBJ databases">
        <authorList>
            <consortium name="Wellcome Sanger Institute Data Sharing"/>
        </authorList>
    </citation>
    <scope>NUCLEOTIDE SEQUENCE [LARGE SCALE GENOMIC DNA]</scope>
</reference>
<dbReference type="Ensembl" id="ENSECRT00000009617.1">
    <property type="protein sequence ID" value="ENSECRP00000009465.1"/>
    <property type="gene ID" value="ENSECRG00000006333.1"/>
</dbReference>
<reference evidence="5" key="2">
    <citation type="submission" date="2025-08" db="UniProtKB">
        <authorList>
            <consortium name="Ensembl"/>
        </authorList>
    </citation>
    <scope>IDENTIFICATION</scope>
</reference>
<dbReference type="GO" id="GO:0030141">
    <property type="term" value="C:secretory granule"/>
    <property type="evidence" value="ECO:0007669"/>
    <property type="project" value="TreeGrafter"/>
</dbReference>
<keyword evidence="2" id="KW-0165">Cleavage on pair of basic residues</keyword>
<evidence type="ECO:0000313" key="5">
    <source>
        <dbReference type="Ensembl" id="ENSECRP00000009465.1"/>
    </source>
</evidence>
<dbReference type="PANTHER" id="PTHR11681:SF5">
    <property type="entry name" value="ISOTOCIN"/>
    <property type="match status" value="1"/>
</dbReference>